<dbReference type="EMBL" id="FMWO01000073">
    <property type="protein sequence ID" value="SCZ86668.1"/>
    <property type="molecule type" value="Genomic_DNA"/>
</dbReference>
<evidence type="ECO:0000256" key="6">
    <source>
        <dbReference type="SAM" id="Phobius"/>
    </source>
</evidence>
<feature type="domain" description="MacB-like periplasmic core" evidence="8">
    <location>
        <begin position="23"/>
        <end position="228"/>
    </location>
</feature>
<evidence type="ECO:0008006" key="11">
    <source>
        <dbReference type="Google" id="ProtNLM"/>
    </source>
</evidence>
<dbReference type="InterPro" id="IPR025857">
    <property type="entry name" value="MacB_PCD"/>
</dbReference>
<dbReference type="PANTHER" id="PTHR30287">
    <property type="entry name" value="MEMBRANE COMPONENT OF PREDICTED ABC SUPERFAMILY METABOLITE UPTAKE TRANSPORTER"/>
    <property type="match status" value="1"/>
</dbReference>
<dbReference type="Pfam" id="PF12704">
    <property type="entry name" value="MacB_PCD"/>
    <property type="match status" value="1"/>
</dbReference>
<organism evidence="9 10">
    <name type="scientific">Nitrosomonas mobilis</name>
    <dbReference type="NCBI Taxonomy" id="51642"/>
    <lineage>
        <taxon>Bacteria</taxon>
        <taxon>Pseudomonadati</taxon>
        <taxon>Pseudomonadota</taxon>
        <taxon>Betaproteobacteria</taxon>
        <taxon>Nitrosomonadales</taxon>
        <taxon>Nitrosomonadaceae</taxon>
        <taxon>Nitrosomonas</taxon>
    </lineage>
</organism>
<feature type="transmembrane region" description="Helical" evidence="6">
    <location>
        <begin position="799"/>
        <end position="819"/>
    </location>
</feature>
<feature type="transmembrane region" description="Helical" evidence="6">
    <location>
        <begin position="262"/>
        <end position="281"/>
    </location>
</feature>
<keyword evidence="2" id="KW-1003">Cell membrane</keyword>
<name>A0A1G5SHR5_9PROT</name>
<dbReference type="Pfam" id="PF02687">
    <property type="entry name" value="FtsX"/>
    <property type="match status" value="2"/>
</dbReference>
<evidence type="ECO:0000256" key="2">
    <source>
        <dbReference type="ARBA" id="ARBA00022475"/>
    </source>
</evidence>
<feature type="transmembrane region" description="Helical" evidence="6">
    <location>
        <begin position="470"/>
        <end position="493"/>
    </location>
</feature>
<evidence type="ECO:0000256" key="3">
    <source>
        <dbReference type="ARBA" id="ARBA00022692"/>
    </source>
</evidence>
<dbReference type="InterPro" id="IPR038766">
    <property type="entry name" value="Membrane_comp_ABC_pdt"/>
</dbReference>
<dbReference type="PANTHER" id="PTHR30287:SF1">
    <property type="entry name" value="INNER MEMBRANE PROTEIN"/>
    <property type="match status" value="1"/>
</dbReference>
<dbReference type="Proteomes" id="UP000198729">
    <property type="component" value="Unassembled WGS sequence"/>
</dbReference>
<protein>
    <recommendedName>
        <fullName evidence="11">ABC3 transporter permease protein domain-containing protein</fullName>
    </recommendedName>
</protein>
<feature type="transmembrane region" description="Helical" evidence="6">
    <location>
        <begin position="424"/>
        <end position="449"/>
    </location>
</feature>
<feature type="transmembrane region" description="Helical" evidence="6">
    <location>
        <begin position="715"/>
        <end position="735"/>
    </location>
</feature>
<proteinExistence type="predicted"/>
<dbReference type="GO" id="GO:0005886">
    <property type="term" value="C:plasma membrane"/>
    <property type="evidence" value="ECO:0007669"/>
    <property type="project" value="UniProtKB-SubCell"/>
</dbReference>
<dbReference type="AlphaFoldDB" id="A0A1G5SHR5"/>
<evidence type="ECO:0000259" key="8">
    <source>
        <dbReference type="Pfam" id="PF12704"/>
    </source>
</evidence>
<feature type="transmembrane region" description="Helical" evidence="6">
    <location>
        <begin position="356"/>
        <end position="378"/>
    </location>
</feature>
<sequence>MNLLRLSLRMLLRDWRAGELRILVLALIIAVSGVTTVGFFADRVQRALVNESSQLLGGDLLVSSSQVLPPGYEQQAKRFRLKTAALTRFPSMVSYADNNLLCAIKAVTPGYPLRGKLQLTSLAEGDELSQSPARVAQGIPAPGTVWIDEKAMAALDVKLGDKLEIGMIELTVTELVASEPDHSVGFINMNPRLLINEKDLAASELIQPGSRVSYQLLVAGEIADVAAYRSWLEAQLVPGQSVEGIQDARPEIRAALDRAGKFLGLAALASVVVAAVAVALATRRFIQRHLDGCAVMRCLGATQSVLLRLYLYHFLMLGAFSSLLGCMLGVIAQEFLSRWLAELAGTVLPPPGGLPAVQGMLTGMVLLLGFSLPPLLNLRQVPALRVIRRDMGMTSLHGFAGYAFGLLMLSTLFIWKAGDLKLGLLIMLGFLLAVAAFAAIGWVIIRLMLLMRAQGSGAWHYGLANVKRRTLASLVQAVALGLGMMALMTLTLIRTDLLQDWQTRLPPDTPNRFLINIQPDQQPALFTFFEQHEIAQPEMFPMVRGRLTRINDGTVRPEDYDHNPHAKQFIMREFNLSWMDKLQQDNEIVAGEWWRSTEADFNELSMEEDFAKTIGVKLGDRMTFHIAGEDFTATITSLRKIDWDTFHVNFFAVLRPGSLDNYPATYVTSFYLPPSQVGVMQHLVRAFPNILIIDVASMIERVQTMIAQVARAVEFVFMFTLLAGFIVLYAAIAATQDERRYEAAIFRTLGARKRQLARAWLVEFAILGGLAGIFAAAGSGVLGYVISERTLHLSYTPNPWLWLIGILIGVISVTAAGLIGTRSTLSQPPLLTLRKAG</sequence>
<keyword evidence="4 6" id="KW-1133">Transmembrane helix</keyword>
<keyword evidence="5 6" id="KW-0472">Membrane</keyword>
<comment type="subcellular location">
    <subcellularLocation>
        <location evidence="1">Cell membrane</location>
        <topology evidence="1">Multi-pass membrane protein</topology>
    </subcellularLocation>
</comment>
<feature type="transmembrane region" description="Helical" evidence="6">
    <location>
        <begin position="399"/>
        <end position="418"/>
    </location>
</feature>
<dbReference type="OrthoDB" id="5292592at2"/>
<keyword evidence="10" id="KW-1185">Reference proteome</keyword>
<dbReference type="STRING" id="51642.NSMM_630029"/>
<keyword evidence="3 6" id="KW-0812">Transmembrane</keyword>
<evidence type="ECO:0000313" key="9">
    <source>
        <dbReference type="EMBL" id="SCZ86668.1"/>
    </source>
</evidence>
<evidence type="ECO:0000259" key="7">
    <source>
        <dbReference type="Pfam" id="PF02687"/>
    </source>
</evidence>
<accession>A0A1G5SHR5</accession>
<reference evidence="9 10" key="1">
    <citation type="submission" date="2016-10" db="EMBL/GenBank/DDBJ databases">
        <authorList>
            <person name="de Groot N.N."/>
        </authorList>
    </citation>
    <scope>NUCLEOTIDE SEQUENCE [LARGE SCALE GENOMIC DNA]</scope>
    <source>
        <strain evidence="9">1</strain>
    </source>
</reference>
<evidence type="ECO:0000256" key="5">
    <source>
        <dbReference type="ARBA" id="ARBA00023136"/>
    </source>
</evidence>
<feature type="domain" description="ABC3 transporter permease C-terminal" evidence="7">
    <location>
        <begin position="715"/>
        <end position="829"/>
    </location>
</feature>
<evidence type="ECO:0000256" key="1">
    <source>
        <dbReference type="ARBA" id="ARBA00004651"/>
    </source>
</evidence>
<feature type="transmembrane region" description="Helical" evidence="6">
    <location>
        <begin position="20"/>
        <end position="41"/>
    </location>
</feature>
<feature type="transmembrane region" description="Helical" evidence="6">
    <location>
        <begin position="756"/>
        <end position="787"/>
    </location>
</feature>
<dbReference type="InterPro" id="IPR003838">
    <property type="entry name" value="ABC3_permease_C"/>
</dbReference>
<feature type="transmembrane region" description="Helical" evidence="6">
    <location>
        <begin position="309"/>
        <end position="336"/>
    </location>
</feature>
<dbReference type="RefSeq" id="WP_090287854.1">
    <property type="nucleotide sequence ID" value="NZ_FMWO01000073.1"/>
</dbReference>
<evidence type="ECO:0000313" key="10">
    <source>
        <dbReference type="Proteomes" id="UP000198729"/>
    </source>
</evidence>
<gene>
    <name evidence="9" type="ORF">NSMM_630029</name>
</gene>
<feature type="domain" description="ABC3 transporter permease C-terminal" evidence="7">
    <location>
        <begin position="265"/>
        <end position="380"/>
    </location>
</feature>
<evidence type="ECO:0000256" key="4">
    <source>
        <dbReference type="ARBA" id="ARBA00022989"/>
    </source>
</evidence>